<organism evidence="3 4">
    <name type="scientific">Tamaricihabitans halophyticus</name>
    <dbReference type="NCBI Taxonomy" id="1262583"/>
    <lineage>
        <taxon>Bacteria</taxon>
        <taxon>Bacillati</taxon>
        <taxon>Actinomycetota</taxon>
        <taxon>Actinomycetes</taxon>
        <taxon>Pseudonocardiales</taxon>
        <taxon>Pseudonocardiaceae</taxon>
        <taxon>Tamaricihabitans</taxon>
    </lineage>
</organism>
<accession>A0A4R2QMN5</accession>
<evidence type="ECO:0000256" key="1">
    <source>
        <dbReference type="ARBA" id="ARBA00008812"/>
    </source>
</evidence>
<dbReference type="PANTHER" id="PTHR34406">
    <property type="entry name" value="PROTEIN YCEI"/>
    <property type="match status" value="1"/>
</dbReference>
<dbReference type="PANTHER" id="PTHR34406:SF1">
    <property type="entry name" value="PROTEIN YCEI"/>
    <property type="match status" value="1"/>
</dbReference>
<evidence type="ECO:0000313" key="4">
    <source>
        <dbReference type="Proteomes" id="UP000294911"/>
    </source>
</evidence>
<dbReference type="RefSeq" id="WP_132878063.1">
    <property type="nucleotide sequence ID" value="NZ_SLXQ01000007.1"/>
</dbReference>
<dbReference type="Gene3D" id="2.40.128.110">
    <property type="entry name" value="Lipid/polyisoprenoid-binding, YceI-like"/>
    <property type="match status" value="1"/>
</dbReference>
<dbReference type="InterPro" id="IPR013784">
    <property type="entry name" value="Carb-bd-like_fold"/>
</dbReference>
<keyword evidence="4" id="KW-1185">Reference proteome</keyword>
<dbReference type="EMBL" id="SLXQ01000007">
    <property type="protein sequence ID" value="TCP50822.1"/>
    <property type="molecule type" value="Genomic_DNA"/>
</dbReference>
<dbReference type="AlphaFoldDB" id="A0A4R2QMN5"/>
<protein>
    <submittedName>
        <fullName evidence="3">Polyisoprenoid-binding protein YceI</fullName>
    </submittedName>
</protein>
<dbReference type="Gene3D" id="2.60.40.1120">
    <property type="entry name" value="Carboxypeptidase-like, regulatory domain"/>
    <property type="match status" value="1"/>
</dbReference>
<reference evidence="3 4" key="1">
    <citation type="submission" date="2019-03" db="EMBL/GenBank/DDBJ databases">
        <title>Genomic Encyclopedia of Type Strains, Phase IV (KMG-IV): sequencing the most valuable type-strain genomes for metagenomic binning, comparative biology and taxonomic classification.</title>
        <authorList>
            <person name="Goeker M."/>
        </authorList>
    </citation>
    <scope>NUCLEOTIDE SEQUENCE [LARGE SCALE GENOMIC DNA]</scope>
    <source>
        <strain evidence="3 4">DSM 45765</strain>
    </source>
</reference>
<proteinExistence type="inferred from homology"/>
<dbReference type="InterPro" id="IPR036761">
    <property type="entry name" value="TTHA0802/YceI-like_sf"/>
</dbReference>
<dbReference type="Pfam" id="PF04264">
    <property type="entry name" value="YceI"/>
    <property type="match status" value="1"/>
</dbReference>
<comment type="similarity">
    <text evidence="1">Belongs to the UPF0312 family.</text>
</comment>
<feature type="domain" description="Lipid/polyisoprenoid-binding YceI-like" evidence="2">
    <location>
        <begin position="95"/>
        <end position="263"/>
    </location>
</feature>
<dbReference type="InterPro" id="IPR007372">
    <property type="entry name" value="Lipid/polyisoprenoid-bd_YceI"/>
</dbReference>
<name>A0A4R2QMN5_9PSEU</name>
<evidence type="ECO:0000259" key="2">
    <source>
        <dbReference type="SMART" id="SM00867"/>
    </source>
</evidence>
<dbReference type="SUPFAM" id="SSF49452">
    <property type="entry name" value="Starch-binding domain-like"/>
    <property type="match status" value="1"/>
</dbReference>
<dbReference type="GO" id="GO:0030246">
    <property type="term" value="F:carbohydrate binding"/>
    <property type="evidence" value="ECO:0007669"/>
    <property type="project" value="InterPro"/>
</dbReference>
<dbReference type="SUPFAM" id="SSF101874">
    <property type="entry name" value="YceI-like"/>
    <property type="match status" value="1"/>
</dbReference>
<dbReference type="SMART" id="SM00867">
    <property type="entry name" value="YceI"/>
    <property type="match status" value="1"/>
</dbReference>
<gene>
    <name evidence="3" type="ORF">EV191_10784</name>
</gene>
<dbReference type="OrthoDB" id="9811006at2"/>
<dbReference type="Proteomes" id="UP000294911">
    <property type="component" value="Unassembled WGS sequence"/>
</dbReference>
<sequence length="268" mass="28413">MTPAVTARLRGTDGWPVATAVLTITDGSGEQVGRAKPESDGMVRAELPPGTYTVVLTAAGFTPAARTAVVTASGADLGTIVLERVGGIALPEAGEWSIDPVHSTIQVTARHLGISSVHGRFAEFSGRVTVAEPVELSTVWAEIEAASIDTGNKMRDDHLRSMDFLQVDDHPRISFASTGLSPAGGSKWLLDGILDLCGVRKPVQLDLEYLGSEQDPWGERRAGFAARTELRRDDFAINYNQVLRAGIAAVGTTLRVNLDIQLVQGTAG</sequence>
<evidence type="ECO:0000313" key="3">
    <source>
        <dbReference type="EMBL" id="TCP50822.1"/>
    </source>
</evidence>
<comment type="caution">
    <text evidence="3">The sequence shown here is derived from an EMBL/GenBank/DDBJ whole genome shotgun (WGS) entry which is preliminary data.</text>
</comment>
<dbReference type="Pfam" id="PF13620">
    <property type="entry name" value="CarboxypepD_reg"/>
    <property type="match status" value="1"/>
</dbReference>